<dbReference type="PROSITE" id="PS50127">
    <property type="entry name" value="UBC_2"/>
    <property type="match status" value="1"/>
</dbReference>
<dbReference type="PANTHER" id="PTHR46116">
    <property type="entry name" value="(E3-INDEPENDENT) E2 UBIQUITIN-CONJUGATING ENZYME"/>
    <property type="match status" value="1"/>
</dbReference>
<dbReference type="InterPro" id="IPR000608">
    <property type="entry name" value="UBC"/>
</dbReference>
<dbReference type="Proteomes" id="UP000224567">
    <property type="component" value="Unassembled WGS sequence"/>
</dbReference>
<dbReference type="SMART" id="SM00212">
    <property type="entry name" value="UBCc"/>
    <property type="match status" value="1"/>
</dbReference>
<dbReference type="OrthoDB" id="47801at2759"/>
<evidence type="ECO:0000259" key="3">
    <source>
        <dbReference type="PROSITE" id="PS50127"/>
    </source>
</evidence>
<evidence type="ECO:0000313" key="4">
    <source>
        <dbReference type="EMBL" id="PHT32993.1"/>
    </source>
</evidence>
<protein>
    <submittedName>
        <fullName evidence="4">Ubiquitin-conjugating enzyme E2 25</fullName>
    </submittedName>
</protein>
<proteinExistence type="predicted"/>
<keyword evidence="2" id="KW-0833">Ubl conjugation pathway</keyword>
<reference evidence="4 5" key="1">
    <citation type="journal article" date="2017" name="Genome Biol.">
        <title>New reference genome sequences of hot pepper reveal the massive evolution of plant disease-resistance genes by retroduplication.</title>
        <authorList>
            <person name="Kim S."/>
            <person name="Park J."/>
            <person name="Yeom S.I."/>
            <person name="Kim Y.M."/>
            <person name="Seo E."/>
            <person name="Kim K.T."/>
            <person name="Kim M.S."/>
            <person name="Lee J.M."/>
            <person name="Cheong K."/>
            <person name="Shin H.S."/>
            <person name="Kim S.B."/>
            <person name="Han K."/>
            <person name="Lee J."/>
            <person name="Park M."/>
            <person name="Lee H.A."/>
            <person name="Lee H.Y."/>
            <person name="Lee Y."/>
            <person name="Oh S."/>
            <person name="Lee J.H."/>
            <person name="Choi E."/>
            <person name="Choi E."/>
            <person name="Lee S.E."/>
            <person name="Jeon J."/>
            <person name="Kim H."/>
            <person name="Choi G."/>
            <person name="Song H."/>
            <person name="Lee J."/>
            <person name="Lee S.C."/>
            <person name="Kwon J.K."/>
            <person name="Lee H.Y."/>
            <person name="Koo N."/>
            <person name="Hong Y."/>
            <person name="Kim R.W."/>
            <person name="Kang W.H."/>
            <person name="Huh J.H."/>
            <person name="Kang B.C."/>
            <person name="Yang T.J."/>
            <person name="Lee Y.H."/>
            <person name="Bennetzen J.L."/>
            <person name="Choi D."/>
        </authorList>
    </citation>
    <scope>NUCLEOTIDE SEQUENCE [LARGE SCALE GENOMIC DNA]</scope>
    <source>
        <strain evidence="5">cv. PBC81</strain>
    </source>
</reference>
<dbReference type="SUPFAM" id="SSF54495">
    <property type="entry name" value="UBC-like"/>
    <property type="match status" value="1"/>
</dbReference>
<reference evidence="5" key="2">
    <citation type="journal article" date="2017" name="J. Anim. Genet.">
        <title>Multiple reference genome sequences of hot pepper reveal the massive evolution of plant disease resistance genes by retroduplication.</title>
        <authorList>
            <person name="Kim S."/>
            <person name="Park J."/>
            <person name="Yeom S.-I."/>
            <person name="Kim Y.-M."/>
            <person name="Seo E."/>
            <person name="Kim K.-T."/>
            <person name="Kim M.-S."/>
            <person name="Lee J.M."/>
            <person name="Cheong K."/>
            <person name="Shin H.-S."/>
            <person name="Kim S.-B."/>
            <person name="Han K."/>
            <person name="Lee J."/>
            <person name="Park M."/>
            <person name="Lee H.-A."/>
            <person name="Lee H.-Y."/>
            <person name="Lee Y."/>
            <person name="Oh S."/>
            <person name="Lee J.H."/>
            <person name="Choi E."/>
            <person name="Choi E."/>
            <person name="Lee S.E."/>
            <person name="Jeon J."/>
            <person name="Kim H."/>
            <person name="Choi G."/>
            <person name="Song H."/>
            <person name="Lee J."/>
            <person name="Lee S.-C."/>
            <person name="Kwon J.-K."/>
            <person name="Lee H.-Y."/>
            <person name="Koo N."/>
            <person name="Hong Y."/>
            <person name="Kim R.W."/>
            <person name="Kang W.-H."/>
            <person name="Huh J.H."/>
            <person name="Kang B.-C."/>
            <person name="Yang T.-J."/>
            <person name="Lee Y.-H."/>
            <person name="Bennetzen J.L."/>
            <person name="Choi D."/>
        </authorList>
    </citation>
    <scope>NUCLEOTIDE SEQUENCE [LARGE SCALE GENOMIC DNA]</scope>
    <source>
        <strain evidence="5">cv. PBC81</strain>
    </source>
</reference>
<comment type="caution">
    <text evidence="4">The sequence shown here is derived from an EMBL/GenBank/DDBJ whole genome shotgun (WGS) entry which is preliminary data.</text>
</comment>
<organism evidence="4 5">
    <name type="scientific">Capsicum baccatum</name>
    <name type="common">Peruvian pepper</name>
    <dbReference type="NCBI Taxonomy" id="33114"/>
    <lineage>
        <taxon>Eukaryota</taxon>
        <taxon>Viridiplantae</taxon>
        <taxon>Streptophyta</taxon>
        <taxon>Embryophyta</taxon>
        <taxon>Tracheophyta</taxon>
        <taxon>Spermatophyta</taxon>
        <taxon>Magnoliopsida</taxon>
        <taxon>eudicotyledons</taxon>
        <taxon>Gunneridae</taxon>
        <taxon>Pentapetalae</taxon>
        <taxon>asterids</taxon>
        <taxon>lamiids</taxon>
        <taxon>Solanales</taxon>
        <taxon>Solanaceae</taxon>
        <taxon>Solanoideae</taxon>
        <taxon>Capsiceae</taxon>
        <taxon>Capsicum</taxon>
    </lineage>
</organism>
<evidence type="ECO:0000313" key="5">
    <source>
        <dbReference type="Proteomes" id="UP000224567"/>
    </source>
</evidence>
<dbReference type="EMBL" id="MLFT02000012">
    <property type="protein sequence ID" value="PHT32993.1"/>
    <property type="molecule type" value="Genomic_DNA"/>
</dbReference>
<gene>
    <name evidence="4" type="ORF">CQW23_29330</name>
</gene>
<sequence length="190" mass="22155">MKEWKILEKHLPESIYVRTYELRMDLLRAVIVGAAGTPYHDELFFFDIVFPSDYPNQPPNISYLSRGYHMNPNLYIDGYVCFSLINIWSGNWMERWNSKTSTILQLLVSIQGLVLNAQPYFNEPDRENYIKDEYFRERGEFILSAVNAYGNGNATAGHYQVNHPPSSRVHNSAQFQNNSKKMFVELEMLS</sequence>
<dbReference type="AlphaFoldDB" id="A0A2G2VJ50"/>
<dbReference type="GO" id="GO:0061631">
    <property type="term" value="F:ubiquitin conjugating enzyme activity"/>
    <property type="evidence" value="ECO:0007669"/>
    <property type="project" value="TreeGrafter"/>
</dbReference>
<accession>A0A2G2VJ50</accession>
<dbReference type="InterPro" id="IPR016135">
    <property type="entry name" value="UBQ-conjugating_enzyme/RWD"/>
</dbReference>
<evidence type="ECO:0000256" key="1">
    <source>
        <dbReference type="ARBA" id="ARBA00022679"/>
    </source>
</evidence>
<dbReference type="Gene3D" id="3.10.110.10">
    <property type="entry name" value="Ubiquitin Conjugating Enzyme"/>
    <property type="match status" value="1"/>
</dbReference>
<evidence type="ECO:0000256" key="2">
    <source>
        <dbReference type="ARBA" id="ARBA00022786"/>
    </source>
</evidence>
<keyword evidence="5" id="KW-1185">Reference proteome</keyword>
<dbReference type="PANTHER" id="PTHR46116:SF19">
    <property type="entry name" value="UBIQUITIN-CONJUGATING ENZYME FAMILY PROTEIN"/>
    <property type="match status" value="1"/>
</dbReference>
<dbReference type="STRING" id="33114.A0A2G2VJ50"/>
<feature type="domain" description="UBC core" evidence="3">
    <location>
        <begin position="1"/>
        <end position="155"/>
    </location>
</feature>
<name>A0A2G2VJ50_CAPBA</name>
<keyword evidence="1" id="KW-0808">Transferase</keyword>
<dbReference type="Pfam" id="PF00179">
    <property type="entry name" value="UQ_con"/>
    <property type="match status" value="1"/>
</dbReference>